<dbReference type="GeneID" id="92085276"/>
<dbReference type="Proteomes" id="UP001480595">
    <property type="component" value="Unassembled WGS sequence"/>
</dbReference>
<evidence type="ECO:0000313" key="2">
    <source>
        <dbReference type="Proteomes" id="UP001480595"/>
    </source>
</evidence>
<protein>
    <submittedName>
        <fullName evidence="1">Uncharacterized protein</fullName>
    </submittedName>
</protein>
<comment type="caution">
    <text evidence="1">The sequence shown here is derived from an EMBL/GenBank/DDBJ whole genome shotgun (WGS) entry which is preliminary data.</text>
</comment>
<name>A0ABR1X7A6_9PEZI</name>
<sequence>MPHTYLIWSLGADGSECWAAPGDTNFFGFTLTTGERSVSHSCPFLEQLSSPSDPKAYCLDLKYLADGANSMFDVDPFLGSFECLPTTVSVSLSECNKSFGKVLERRALAREAFLSDPRSAGEKCPEDGSFAEVATENPVVVVLACTNEFLEIIQPLAAGQEPVTKTVPGKVPLLQFSVPGAISW</sequence>
<gene>
    <name evidence="1" type="ORF">PG994_000804</name>
</gene>
<proteinExistence type="predicted"/>
<evidence type="ECO:0000313" key="1">
    <source>
        <dbReference type="EMBL" id="KAK8091299.1"/>
    </source>
</evidence>
<dbReference type="RefSeq" id="XP_066722845.1">
    <property type="nucleotide sequence ID" value="XM_066852213.1"/>
</dbReference>
<accession>A0ABR1X7A6</accession>
<dbReference type="EMBL" id="JAQQWL010000001">
    <property type="protein sequence ID" value="KAK8091299.1"/>
    <property type="molecule type" value="Genomic_DNA"/>
</dbReference>
<keyword evidence="2" id="KW-1185">Reference proteome</keyword>
<organism evidence="1 2">
    <name type="scientific">Apiospora phragmitis</name>
    <dbReference type="NCBI Taxonomy" id="2905665"/>
    <lineage>
        <taxon>Eukaryota</taxon>
        <taxon>Fungi</taxon>
        <taxon>Dikarya</taxon>
        <taxon>Ascomycota</taxon>
        <taxon>Pezizomycotina</taxon>
        <taxon>Sordariomycetes</taxon>
        <taxon>Xylariomycetidae</taxon>
        <taxon>Amphisphaeriales</taxon>
        <taxon>Apiosporaceae</taxon>
        <taxon>Apiospora</taxon>
    </lineage>
</organism>
<reference evidence="1 2" key="1">
    <citation type="submission" date="2023-01" db="EMBL/GenBank/DDBJ databases">
        <title>Analysis of 21 Apiospora genomes using comparative genomics revels a genus with tremendous synthesis potential of carbohydrate active enzymes and secondary metabolites.</title>
        <authorList>
            <person name="Sorensen T."/>
        </authorList>
    </citation>
    <scope>NUCLEOTIDE SEQUENCE [LARGE SCALE GENOMIC DNA]</scope>
    <source>
        <strain evidence="1 2">CBS 135458</strain>
    </source>
</reference>